<evidence type="ECO:0000313" key="5">
    <source>
        <dbReference type="Proteomes" id="UP000886817"/>
    </source>
</evidence>
<dbReference type="Gene3D" id="3.30.1330.10">
    <property type="entry name" value="PurM-like, N-terminal domain"/>
    <property type="match status" value="1"/>
</dbReference>
<proteinExistence type="inferred from homology"/>
<dbReference type="Gene3D" id="3.90.650.10">
    <property type="entry name" value="PurM-like C-terminal domain"/>
    <property type="match status" value="1"/>
</dbReference>
<feature type="domain" description="PurM-like C-terminal" evidence="3">
    <location>
        <begin position="152"/>
        <end position="303"/>
    </location>
</feature>
<protein>
    <submittedName>
        <fullName evidence="4">AIR synthase family protein</fullName>
    </submittedName>
</protein>
<evidence type="ECO:0000259" key="3">
    <source>
        <dbReference type="Pfam" id="PF02769"/>
    </source>
</evidence>
<feature type="domain" description="PurM-like N-terminal" evidence="2">
    <location>
        <begin position="33"/>
        <end position="140"/>
    </location>
</feature>
<dbReference type="InterPro" id="IPR011854">
    <property type="entry name" value="HypE"/>
</dbReference>
<dbReference type="Pfam" id="PF02769">
    <property type="entry name" value="AIRS_C"/>
    <property type="match status" value="1"/>
</dbReference>
<dbReference type="Proteomes" id="UP000886817">
    <property type="component" value="Unassembled WGS sequence"/>
</dbReference>
<dbReference type="SUPFAM" id="SSF55326">
    <property type="entry name" value="PurM N-terminal domain-like"/>
    <property type="match status" value="1"/>
</dbReference>
<dbReference type="SUPFAM" id="SSF56042">
    <property type="entry name" value="PurM C-terminal domain-like"/>
    <property type="match status" value="1"/>
</dbReference>
<comment type="caution">
    <text evidence="4">The sequence shown here is derived from an EMBL/GenBank/DDBJ whole genome shotgun (WGS) entry which is preliminary data.</text>
</comment>
<dbReference type="Pfam" id="PF00586">
    <property type="entry name" value="AIRS"/>
    <property type="match status" value="1"/>
</dbReference>
<dbReference type="PIRSF" id="PIRSF005644">
    <property type="entry name" value="Hdrgns_mtr_HypE"/>
    <property type="match status" value="1"/>
</dbReference>
<dbReference type="EMBL" id="DXEX01000225">
    <property type="protein sequence ID" value="HIX60117.1"/>
    <property type="molecule type" value="Genomic_DNA"/>
</dbReference>
<gene>
    <name evidence="4" type="ORF">IAA45_10460</name>
</gene>
<organism evidence="4 5">
    <name type="scientific">Candidatus Blautia gallistercoris</name>
    <dbReference type="NCBI Taxonomy" id="2838490"/>
    <lineage>
        <taxon>Bacteria</taxon>
        <taxon>Bacillati</taxon>
        <taxon>Bacillota</taxon>
        <taxon>Clostridia</taxon>
        <taxon>Lachnospirales</taxon>
        <taxon>Lachnospiraceae</taxon>
        <taxon>Blautia</taxon>
    </lineage>
</organism>
<comment type="similarity">
    <text evidence="1">Belongs to the HypE family.</text>
</comment>
<reference evidence="4" key="1">
    <citation type="journal article" date="2021" name="PeerJ">
        <title>Extensive microbial diversity within the chicken gut microbiome revealed by metagenomics and culture.</title>
        <authorList>
            <person name="Gilroy R."/>
            <person name="Ravi A."/>
            <person name="Getino M."/>
            <person name="Pursley I."/>
            <person name="Horton D.L."/>
            <person name="Alikhan N.F."/>
            <person name="Baker D."/>
            <person name="Gharbi K."/>
            <person name="Hall N."/>
            <person name="Watson M."/>
            <person name="Adriaenssens E.M."/>
            <person name="Foster-Nyarko E."/>
            <person name="Jarju S."/>
            <person name="Secka A."/>
            <person name="Antonio M."/>
            <person name="Oren A."/>
            <person name="Chaudhuri R.R."/>
            <person name="La Ragione R."/>
            <person name="Hildebrand F."/>
            <person name="Pallen M.J."/>
        </authorList>
    </citation>
    <scope>NUCLEOTIDE SEQUENCE</scope>
    <source>
        <strain evidence="4">ChiSjej1B19-8411</strain>
    </source>
</reference>
<dbReference type="CDD" id="cd06061">
    <property type="entry name" value="PurM-like1"/>
    <property type="match status" value="1"/>
</dbReference>
<dbReference type="PANTHER" id="PTHR30303">
    <property type="entry name" value="HYDROGENASE ISOENZYMES FORMATION PROTEIN HYPE"/>
    <property type="match status" value="1"/>
</dbReference>
<name>A0A9D1WJS3_9FIRM</name>
<evidence type="ECO:0000313" key="4">
    <source>
        <dbReference type="EMBL" id="HIX60117.1"/>
    </source>
</evidence>
<dbReference type="GO" id="GO:0051604">
    <property type="term" value="P:protein maturation"/>
    <property type="evidence" value="ECO:0007669"/>
    <property type="project" value="TreeGrafter"/>
</dbReference>
<sequence length="341" mass="37163">MKIGKLPEPVLVRSVLRQVKHRRDEVMMGPAVGQDCAVLALKEDEAFVMSTDPITGTVKDIGSHSIHITANDLAASGAEPVAVMLTVMLPPEVEEPALRTMMEDVERVCQELQIEVIGGHTEITDVVKQPLISVTGVGKIKKDKMILTSGMKEGQDIIVTKWIGLEGTTIIAKEKEEELRKIFSQSFIQTAKDFDRYLSVVPESRIAMEYGVSAMHDITEGGVFGALWEMAEGAGVGLDVDLKKIPIRQETVELCECFGLNPYILMSSGSMMIAADHGEGLVRALEKAGIHAVIVGQAVSGNDRILRNGEEIRYLDRPQSDELYKIYQTGDNSPTKGSASA</sequence>
<dbReference type="InterPro" id="IPR036676">
    <property type="entry name" value="PurM-like_C_sf"/>
</dbReference>
<dbReference type="InterPro" id="IPR016188">
    <property type="entry name" value="PurM-like_N"/>
</dbReference>
<dbReference type="InterPro" id="IPR010918">
    <property type="entry name" value="PurM-like_C_dom"/>
</dbReference>
<evidence type="ECO:0000259" key="2">
    <source>
        <dbReference type="Pfam" id="PF00586"/>
    </source>
</evidence>
<dbReference type="PANTHER" id="PTHR30303:SF4">
    <property type="entry name" value="HYDROGENASE EXPRESSION_FORMATION PROTEIN HYPE"/>
    <property type="match status" value="1"/>
</dbReference>
<accession>A0A9D1WJS3</accession>
<dbReference type="InterPro" id="IPR036921">
    <property type="entry name" value="PurM-like_N_sf"/>
</dbReference>
<dbReference type="AlphaFoldDB" id="A0A9D1WJS3"/>
<evidence type="ECO:0000256" key="1">
    <source>
        <dbReference type="ARBA" id="ARBA00006243"/>
    </source>
</evidence>
<reference evidence="4" key="2">
    <citation type="submission" date="2021-04" db="EMBL/GenBank/DDBJ databases">
        <authorList>
            <person name="Gilroy R."/>
        </authorList>
    </citation>
    <scope>NUCLEOTIDE SEQUENCE</scope>
    <source>
        <strain evidence="4">ChiSjej1B19-8411</strain>
    </source>
</reference>